<organism evidence="4 5">
    <name type="scientific">Cajanus cajan</name>
    <name type="common">Pigeon pea</name>
    <name type="synonym">Cajanus indicus</name>
    <dbReference type="NCBI Taxonomy" id="3821"/>
    <lineage>
        <taxon>Eukaryota</taxon>
        <taxon>Viridiplantae</taxon>
        <taxon>Streptophyta</taxon>
        <taxon>Embryophyta</taxon>
        <taxon>Tracheophyta</taxon>
        <taxon>Spermatophyta</taxon>
        <taxon>Magnoliopsida</taxon>
        <taxon>eudicotyledons</taxon>
        <taxon>Gunneridae</taxon>
        <taxon>Pentapetalae</taxon>
        <taxon>rosids</taxon>
        <taxon>fabids</taxon>
        <taxon>Fabales</taxon>
        <taxon>Fabaceae</taxon>
        <taxon>Papilionoideae</taxon>
        <taxon>50 kb inversion clade</taxon>
        <taxon>NPAAA clade</taxon>
        <taxon>indigoferoid/millettioid clade</taxon>
        <taxon>Phaseoleae</taxon>
        <taxon>Cajanus</taxon>
    </lineage>
</organism>
<feature type="domain" description="Integrase catalytic" evidence="3">
    <location>
        <begin position="461"/>
        <end position="624"/>
    </location>
</feature>
<sequence length="1316" mass="148206">MVVSWLVHSVSPSIRQSILWMDQADDIWKDLKTRYSQGDLLRVSDLQLEASSLKQGDLSVTEYFTKLRILWDELENFRPDPNCTCTIKCACSVLTIIAQRKLEDQAMQFLRGLNDQYNNVKSHVLLMEPPISKIFSYVVQQERQLLGQNFIANVHLDRTSSINAVASPTCTHCNRTGHTDAVCFRKHGFPSTTNRSNKGSSNRPRRICTHCGKTGHTIEVCYQKHGFPPGSKPLSDKTASVNHTVTGDCKVTESTQSLESQDVRTSFPIVCSAISTPSSWILDSGATDHVSSSLSHFSSFSPINPIDVKLPTGQHVLATHSGTVKFTNSFYLVDVLYIPAFTYNLISISKLVSSLSCQLIFDHHSCIIQETNTMKKIGTVDVNEGLYSFTASNIHHPSTNSVIVHPKCSIQPIDLWHFRMGHLSHERLQSFPFLSVDTSFSCNTCHHAKQKKLPFPLSHSYASQPFDLLHMDIWGPCSVTSMHGHKYFLTIVDDHTRFTWLFLMQNKSETRQHIINFINQVETQFDKHVKVIRTDNGLEFSMTQYFSSKGIIHQTTCVETPQQNGIVERKHQHLLNVTRSLLFQANLPSIFWCFALMHATFLINCIPTPFLHNISPFEKLYGHPCDISILCVFGCLCYSSTITSHRTKLDPRAHPCIFLGFKPHTKGYLLFNLHTHGLLVSRNVLFHEDHFPSFTKPHSPSFSSPVPIHYNYVDYPTFPSSSIVESSDPPTSDQHSSPPPLRRSTRPRRPPTYLQDFHGAFTSTSTAHSSTGIRHPLHSFLSYDLLSPSFHHYVFSISSVTEPKNFAEASKSDSWLKAMHEEIFALEANNTWVLTTLPPHKTAIGCRWVYKVKHKADGSIDRYKARLVAKGYTQMEGLDFFDTFSPVAKLTTVRLLLSLAAINNWHLKQLDVNNAFLHGDLNEEVYMQLPPGLTPSFPGQVCRLQRSLYGLKQASRQWYARLSSFLIQHGYVPSPSDHSLFLKCSPATTTAILIYVDDIVLAGNDLTEIHHLTSLLHTTFQIKDLGNLKYFLGLEVARNHTGIHLCQRKYILDLLSDTGMLASKPVSTPMDYSMHLSASSGTPLTDTAAYRRLVGRLIYLTNTRPDITYAVQQLSQFVSNPTTAHRQALFRILRYLKGTPGSGIFLSVNSSVQLRAFSDSDWAGCPDTRRSITGFAVYLGDSLISWKSKKQITVSRSSSEAEYRALATTTCELQWLSYLLKDFHIDPISPSILYCDNQSALQIASNPVFHERTKHIEIDCHIVRDKVSTGLLKLLPVSSSQQLADILTKPLSPFVFRSHCSKLGMLNIHSQLEGGS</sequence>
<dbReference type="CDD" id="cd09272">
    <property type="entry name" value="RNase_HI_RT_Ty1"/>
    <property type="match status" value="1"/>
</dbReference>
<dbReference type="InterPro" id="IPR012337">
    <property type="entry name" value="RNaseH-like_sf"/>
</dbReference>
<keyword evidence="1" id="KW-0645">Protease</keyword>
<dbReference type="Pfam" id="PF25597">
    <property type="entry name" value="SH3_retrovirus"/>
    <property type="match status" value="1"/>
</dbReference>
<dbReference type="SMART" id="SM00343">
    <property type="entry name" value="ZnF_C2HC"/>
    <property type="match status" value="2"/>
</dbReference>
<dbReference type="InterPro" id="IPR057670">
    <property type="entry name" value="SH3_retrovirus"/>
</dbReference>
<dbReference type="Pfam" id="PF13976">
    <property type="entry name" value="gag_pre-integrs"/>
    <property type="match status" value="1"/>
</dbReference>
<dbReference type="PROSITE" id="PS50994">
    <property type="entry name" value="INTEGRASE"/>
    <property type="match status" value="1"/>
</dbReference>
<dbReference type="Proteomes" id="UP000075243">
    <property type="component" value="Chromosome 9"/>
</dbReference>
<evidence type="ECO:0000313" key="4">
    <source>
        <dbReference type="EMBL" id="KYP61022.1"/>
    </source>
</evidence>
<dbReference type="InterPro" id="IPR001584">
    <property type="entry name" value="Integrase_cat-core"/>
</dbReference>
<dbReference type="Pfam" id="PF07727">
    <property type="entry name" value="RVT_2"/>
    <property type="match status" value="1"/>
</dbReference>
<name>A0A151T1T1_CAJCA</name>
<evidence type="ECO:0000313" key="5">
    <source>
        <dbReference type="Proteomes" id="UP000075243"/>
    </source>
</evidence>
<dbReference type="InterPro" id="IPR043502">
    <property type="entry name" value="DNA/RNA_pol_sf"/>
</dbReference>
<dbReference type="InterPro" id="IPR025724">
    <property type="entry name" value="GAG-pre-integrase_dom"/>
</dbReference>
<dbReference type="InterPro" id="IPR054722">
    <property type="entry name" value="PolX-like_BBD"/>
</dbReference>
<feature type="region of interest" description="Disordered" evidence="2">
    <location>
        <begin position="722"/>
        <end position="749"/>
    </location>
</feature>
<dbReference type="Pfam" id="PF22936">
    <property type="entry name" value="Pol_BBD"/>
    <property type="match status" value="1"/>
</dbReference>
<dbReference type="EMBL" id="CM003611">
    <property type="protein sequence ID" value="KYP61022.1"/>
    <property type="molecule type" value="Genomic_DNA"/>
</dbReference>
<dbReference type="SUPFAM" id="SSF53098">
    <property type="entry name" value="Ribonuclease H-like"/>
    <property type="match status" value="1"/>
</dbReference>
<dbReference type="InterPro" id="IPR001878">
    <property type="entry name" value="Znf_CCHC"/>
</dbReference>
<evidence type="ECO:0000259" key="3">
    <source>
        <dbReference type="PROSITE" id="PS50994"/>
    </source>
</evidence>
<keyword evidence="1" id="KW-0064">Aspartyl protease</keyword>
<proteinExistence type="predicted"/>
<keyword evidence="1" id="KW-0378">Hydrolase</keyword>
<dbReference type="InterPro" id="IPR036397">
    <property type="entry name" value="RNaseH_sf"/>
</dbReference>
<feature type="compositionally biased region" description="Polar residues" evidence="2">
    <location>
        <begin position="722"/>
        <end position="735"/>
    </location>
</feature>
<dbReference type="GO" id="GO:0015074">
    <property type="term" value="P:DNA integration"/>
    <property type="evidence" value="ECO:0007669"/>
    <property type="project" value="InterPro"/>
</dbReference>
<dbReference type="Pfam" id="PF00665">
    <property type="entry name" value="rve"/>
    <property type="match status" value="1"/>
</dbReference>
<evidence type="ECO:0000256" key="1">
    <source>
        <dbReference type="ARBA" id="ARBA00022750"/>
    </source>
</evidence>
<dbReference type="Gramene" id="C.cajan_22773.t">
    <property type="protein sequence ID" value="C.cajan_22773.t"/>
    <property type="gene ID" value="C.cajan_22773"/>
</dbReference>
<dbReference type="InterPro" id="IPR013103">
    <property type="entry name" value="RVT_2"/>
</dbReference>
<reference evidence="4 5" key="1">
    <citation type="journal article" date="2012" name="Nat. Biotechnol.">
        <title>Draft genome sequence of pigeonpea (Cajanus cajan), an orphan legume crop of resource-poor farmers.</title>
        <authorList>
            <person name="Varshney R.K."/>
            <person name="Chen W."/>
            <person name="Li Y."/>
            <person name="Bharti A.K."/>
            <person name="Saxena R.K."/>
            <person name="Schlueter J.A."/>
            <person name="Donoghue M.T."/>
            <person name="Azam S."/>
            <person name="Fan G."/>
            <person name="Whaley A.M."/>
            <person name="Farmer A.D."/>
            <person name="Sheridan J."/>
            <person name="Iwata A."/>
            <person name="Tuteja R."/>
            <person name="Penmetsa R.V."/>
            <person name="Wu W."/>
            <person name="Upadhyaya H.D."/>
            <person name="Yang S.P."/>
            <person name="Shah T."/>
            <person name="Saxena K.B."/>
            <person name="Michael T."/>
            <person name="McCombie W.R."/>
            <person name="Yang B."/>
            <person name="Zhang G."/>
            <person name="Yang H."/>
            <person name="Wang J."/>
            <person name="Spillane C."/>
            <person name="Cook D.R."/>
            <person name="May G.D."/>
            <person name="Xu X."/>
            <person name="Jackson S.A."/>
        </authorList>
    </citation>
    <scope>NUCLEOTIDE SEQUENCE [LARGE SCALE GENOMIC DNA]</scope>
    <source>
        <strain evidence="5">cv. Asha</strain>
    </source>
</reference>
<accession>A0A151T1T1</accession>
<dbReference type="Gene3D" id="3.30.420.10">
    <property type="entry name" value="Ribonuclease H-like superfamily/Ribonuclease H"/>
    <property type="match status" value="1"/>
</dbReference>
<dbReference type="GO" id="GO:0004190">
    <property type="term" value="F:aspartic-type endopeptidase activity"/>
    <property type="evidence" value="ECO:0007669"/>
    <property type="project" value="UniProtKB-KW"/>
</dbReference>
<dbReference type="OMA" id="PRRICTH"/>
<dbReference type="SUPFAM" id="SSF56672">
    <property type="entry name" value="DNA/RNA polymerases"/>
    <property type="match status" value="1"/>
</dbReference>
<dbReference type="GO" id="GO:0008270">
    <property type="term" value="F:zinc ion binding"/>
    <property type="evidence" value="ECO:0007669"/>
    <property type="project" value="InterPro"/>
</dbReference>
<gene>
    <name evidence="4" type="ORF">KK1_023446</name>
</gene>
<keyword evidence="5" id="KW-1185">Reference proteome</keyword>
<evidence type="ECO:0000256" key="2">
    <source>
        <dbReference type="SAM" id="MobiDB-lite"/>
    </source>
</evidence>
<dbReference type="PANTHER" id="PTHR11439:SF498">
    <property type="entry name" value="DNAK FAMILY PROTEIN"/>
    <property type="match status" value="1"/>
</dbReference>
<dbReference type="GO" id="GO:0003676">
    <property type="term" value="F:nucleic acid binding"/>
    <property type="evidence" value="ECO:0007669"/>
    <property type="project" value="InterPro"/>
</dbReference>
<protein>
    <submittedName>
        <fullName evidence="4">Retrovirus-related Pol polyprotein from transposon TNT 1-94</fullName>
    </submittedName>
</protein>
<dbReference type="PANTHER" id="PTHR11439">
    <property type="entry name" value="GAG-POL-RELATED RETROTRANSPOSON"/>
    <property type="match status" value="1"/>
</dbReference>